<dbReference type="SUPFAM" id="SSF55729">
    <property type="entry name" value="Acyl-CoA N-acyltransferases (Nat)"/>
    <property type="match status" value="1"/>
</dbReference>
<reference evidence="2" key="1">
    <citation type="submission" date="2022-03" db="EMBL/GenBank/DDBJ databases">
        <authorList>
            <person name="Santos J.D.N."/>
            <person name="Kallscheuer N."/>
            <person name="Jogler C."/>
            <person name="Lage O.M."/>
        </authorList>
    </citation>
    <scope>NUCLEOTIDE SEQUENCE</scope>
    <source>
        <strain evidence="2">M600PL45_2</strain>
    </source>
</reference>
<name>A0ABS9T497_9ACTN</name>
<dbReference type="Gene3D" id="3.40.630.30">
    <property type="match status" value="1"/>
</dbReference>
<sequence length="179" mass="19442">MRIRECREEDVAVLDEHMPSPGAASGHASRFLRHREGVSTLLVAWRDDGRPVGSCEVLWEGCQAPEVRAVHPECSEISGLGLWPEALRSQCVGTALIDAAEQLVLRRGRSSVGVGVEKNNPRTQDLYKSLGYRPSTPYLDCGSYEDSAGLVHRVADACTFMVKDLAPVPSGEEPAVRGT</sequence>
<keyword evidence="3" id="KW-1185">Reference proteome</keyword>
<evidence type="ECO:0000313" key="2">
    <source>
        <dbReference type="EMBL" id="MCH6163359.1"/>
    </source>
</evidence>
<reference evidence="2" key="2">
    <citation type="journal article" date="2023" name="Int. J. Syst. Evol. Microbiol.">
        <title>Streptomyces marispadix sp. nov., isolated from marine beach sediment of the Northern Coast of Portugal.</title>
        <authorList>
            <person name="dos Santos J.D.N."/>
            <person name="Vitorino I.R."/>
            <person name="Kallscheuer N."/>
            <person name="Srivastava A."/>
            <person name="Krautwurst S."/>
            <person name="Marz M."/>
            <person name="Jogler C."/>
            <person name="Lobo Da Cunha A."/>
            <person name="Catita J."/>
            <person name="Goncalves H."/>
            <person name="Gonzalez I."/>
            <person name="Reyes F."/>
            <person name="Lage O.M."/>
        </authorList>
    </citation>
    <scope>NUCLEOTIDE SEQUENCE</scope>
    <source>
        <strain evidence="2">M600PL45_2</strain>
    </source>
</reference>
<evidence type="ECO:0000313" key="3">
    <source>
        <dbReference type="Proteomes" id="UP001166784"/>
    </source>
</evidence>
<evidence type="ECO:0000259" key="1">
    <source>
        <dbReference type="PROSITE" id="PS51186"/>
    </source>
</evidence>
<dbReference type="CDD" id="cd04301">
    <property type="entry name" value="NAT_SF"/>
    <property type="match status" value="1"/>
</dbReference>
<accession>A0ABS9T497</accession>
<comment type="caution">
    <text evidence="2">The sequence shown here is derived from an EMBL/GenBank/DDBJ whole genome shotgun (WGS) entry which is preliminary data.</text>
</comment>
<feature type="domain" description="N-acetyltransferase" evidence="1">
    <location>
        <begin position="1"/>
        <end position="166"/>
    </location>
</feature>
<dbReference type="InterPro" id="IPR016181">
    <property type="entry name" value="Acyl_CoA_acyltransferase"/>
</dbReference>
<dbReference type="InterPro" id="IPR000182">
    <property type="entry name" value="GNAT_dom"/>
</dbReference>
<organism evidence="2 3">
    <name type="scientific">Streptomyces marispadix</name>
    <dbReference type="NCBI Taxonomy" id="2922868"/>
    <lineage>
        <taxon>Bacteria</taxon>
        <taxon>Bacillati</taxon>
        <taxon>Actinomycetota</taxon>
        <taxon>Actinomycetes</taxon>
        <taxon>Kitasatosporales</taxon>
        <taxon>Streptomycetaceae</taxon>
        <taxon>Streptomyces</taxon>
    </lineage>
</organism>
<protein>
    <submittedName>
        <fullName evidence="2">GNAT family N-acetyltransferase</fullName>
    </submittedName>
</protein>
<gene>
    <name evidence="2" type="ORF">MMA15_24080</name>
</gene>
<dbReference type="RefSeq" id="WP_241062273.1">
    <property type="nucleotide sequence ID" value="NZ_JAKWJU010000002.1"/>
</dbReference>
<dbReference type="Proteomes" id="UP001166784">
    <property type="component" value="Unassembled WGS sequence"/>
</dbReference>
<proteinExistence type="predicted"/>
<dbReference type="PROSITE" id="PS51186">
    <property type="entry name" value="GNAT"/>
    <property type="match status" value="1"/>
</dbReference>
<dbReference type="Pfam" id="PF00583">
    <property type="entry name" value="Acetyltransf_1"/>
    <property type="match status" value="1"/>
</dbReference>
<dbReference type="EMBL" id="JAKWJU010000002">
    <property type="protein sequence ID" value="MCH6163359.1"/>
    <property type="molecule type" value="Genomic_DNA"/>
</dbReference>